<feature type="region of interest" description="Disordered" evidence="1">
    <location>
        <begin position="198"/>
        <end position="255"/>
    </location>
</feature>
<keyword evidence="3" id="KW-1185">Reference proteome</keyword>
<evidence type="ECO:0000313" key="3">
    <source>
        <dbReference type="Proteomes" id="UP000194127"/>
    </source>
</evidence>
<sequence>MRLDSAIATAPSMRRQPRPASVLEIFHRFQQKPPERARAQQAPVPLLHASATSEDSATPTPDATPDAHAVAVAAALRMQRALALAAARSGKKEATDGTAGLGEKEDLRERASRTRARGRSGQWRPSNAQGIPCQPRLVRPCAARLLLRAYFLRIPHSISSSPFALLTPPDVSTPPYQPQAQYPCLPHPVLVHPLPRLHGHPPDAGATVRRDLVSPASPSRPSVRYAAGDTRWEDGRASAHPSRWVASRTPDALLG</sequence>
<protein>
    <submittedName>
        <fullName evidence="2">Uncharacterized protein</fullName>
    </submittedName>
</protein>
<evidence type="ECO:0000313" key="2">
    <source>
        <dbReference type="EMBL" id="OSX56928.1"/>
    </source>
</evidence>
<dbReference type="AlphaFoldDB" id="A0A1X6MKU2"/>
<gene>
    <name evidence="2" type="ORF">POSPLADRAFT_1062084</name>
</gene>
<proteinExistence type="predicted"/>
<evidence type="ECO:0000256" key="1">
    <source>
        <dbReference type="SAM" id="MobiDB-lite"/>
    </source>
</evidence>
<dbReference type="RefSeq" id="XP_024333722.1">
    <property type="nucleotide sequence ID" value="XM_024481476.1"/>
</dbReference>
<feature type="region of interest" description="Disordered" evidence="1">
    <location>
        <begin position="29"/>
        <end position="64"/>
    </location>
</feature>
<dbReference type="EMBL" id="KZ110610">
    <property type="protein sequence ID" value="OSX56928.1"/>
    <property type="molecule type" value="Genomic_DNA"/>
</dbReference>
<dbReference type="GeneID" id="36326426"/>
<feature type="compositionally biased region" description="Low complexity" evidence="1">
    <location>
        <begin position="55"/>
        <end position="64"/>
    </location>
</feature>
<accession>A0A1X6MKU2</accession>
<feature type="region of interest" description="Disordered" evidence="1">
    <location>
        <begin position="87"/>
        <end position="128"/>
    </location>
</feature>
<reference evidence="2 3" key="1">
    <citation type="submission" date="2017-04" db="EMBL/GenBank/DDBJ databases">
        <title>Genome Sequence of the Model Brown-Rot Fungus Postia placenta SB12.</title>
        <authorList>
            <consortium name="DOE Joint Genome Institute"/>
            <person name="Gaskell J."/>
            <person name="Kersten P."/>
            <person name="Larrondo L.F."/>
            <person name="Canessa P."/>
            <person name="Martinez D."/>
            <person name="Hibbett D."/>
            <person name="Schmoll M."/>
            <person name="Kubicek C.P."/>
            <person name="Martinez A.T."/>
            <person name="Yadav J."/>
            <person name="Master E."/>
            <person name="Magnuson J.K."/>
            <person name="James T."/>
            <person name="Yaver D."/>
            <person name="Berka R."/>
            <person name="Labutti K."/>
            <person name="Lipzen A."/>
            <person name="Aerts A."/>
            <person name="Barry K."/>
            <person name="Henrissat B."/>
            <person name="Blanchette R."/>
            <person name="Grigoriev I."/>
            <person name="Cullen D."/>
        </authorList>
    </citation>
    <scope>NUCLEOTIDE SEQUENCE [LARGE SCALE GENOMIC DNA]</scope>
    <source>
        <strain evidence="2 3">MAD-698-R-SB12</strain>
    </source>
</reference>
<organism evidence="2 3">
    <name type="scientific">Postia placenta MAD-698-R-SB12</name>
    <dbReference type="NCBI Taxonomy" id="670580"/>
    <lineage>
        <taxon>Eukaryota</taxon>
        <taxon>Fungi</taxon>
        <taxon>Dikarya</taxon>
        <taxon>Basidiomycota</taxon>
        <taxon>Agaricomycotina</taxon>
        <taxon>Agaricomycetes</taxon>
        <taxon>Polyporales</taxon>
        <taxon>Adustoporiaceae</taxon>
        <taxon>Rhodonia</taxon>
    </lineage>
</organism>
<name>A0A1X6MKU2_9APHY</name>
<dbReference type="Proteomes" id="UP000194127">
    <property type="component" value="Unassembled WGS sequence"/>
</dbReference>
<feature type="compositionally biased region" description="Basic and acidic residues" evidence="1">
    <location>
        <begin position="102"/>
        <end position="112"/>
    </location>
</feature>
<feature type="compositionally biased region" description="Low complexity" evidence="1">
    <location>
        <begin position="213"/>
        <end position="227"/>
    </location>
</feature>